<dbReference type="HOGENOM" id="CLU_1817137_0_0_1"/>
<evidence type="ECO:0000313" key="3">
    <source>
        <dbReference type="Proteomes" id="UP000008181"/>
    </source>
</evidence>
<dbReference type="AlphaFoldDB" id="G2RFH0"/>
<dbReference type="eggNOG" id="ENOG502T2GE">
    <property type="taxonomic scope" value="Eukaryota"/>
</dbReference>
<feature type="region of interest" description="Disordered" evidence="1">
    <location>
        <begin position="75"/>
        <end position="112"/>
    </location>
</feature>
<feature type="compositionally biased region" description="Gly residues" evidence="1">
    <location>
        <begin position="99"/>
        <end position="112"/>
    </location>
</feature>
<name>G2RFH0_THETT</name>
<dbReference type="RefSeq" id="XP_003656789.1">
    <property type="nucleotide sequence ID" value="XM_003656741.1"/>
</dbReference>
<gene>
    <name evidence="2" type="ORF">THITE_2121915</name>
</gene>
<dbReference type="Proteomes" id="UP000008181">
    <property type="component" value="Chromosome 5"/>
</dbReference>
<dbReference type="OrthoDB" id="5377226at2759"/>
<accession>G2RFH0</accession>
<dbReference type="KEGG" id="ttt:THITE_2121915"/>
<dbReference type="EMBL" id="CP003013">
    <property type="protein sequence ID" value="AEO70453.1"/>
    <property type="molecule type" value="Genomic_DNA"/>
</dbReference>
<evidence type="ECO:0000313" key="2">
    <source>
        <dbReference type="EMBL" id="AEO70453.1"/>
    </source>
</evidence>
<organism evidence="2 3">
    <name type="scientific">Thermothielavioides terrestris (strain ATCC 38088 / NRRL 8126)</name>
    <name type="common">Thielavia terrestris</name>
    <dbReference type="NCBI Taxonomy" id="578455"/>
    <lineage>
        <taxon>Eukaryota</taxon>
        <taxon>Fungi</taxon>
        <taxon>Dikarya</taxon>
        <taxon>Ascomycota</taxon>
        <taxon>Pezizomycotina</taxon>
        <taxon>Sordariomycetes</taxon>
        <taxon>Sordariomycetidae</taxon>
        <taxon>Sordariales</taxon>
        <taxon>Chaetomiaceae</taxon>
        <taxon>Thermothielavioides</taxon>
        <taxon>Thermothielavioides terrestris</taxon>
    </lineage>
</organism>
<evidence type="ECO:0000256" key="1">
    <source>
        <dbReference type="SAM" id="MobiDB-lite"/>
    </source>
</evidence>
<dbReference type="GeneID" id="11522899"/>
<sequence>MSRCHICSRRPSKKSDLDSFADCQGCGRRTCFVCMRECLGWGGPGVQLETYPTPFSPAAGLDPADVSFTMLDVDADVEEYPPAPAPPAASSEQRKQQGPGQGRDQGWTGGGGHRQVVCSRCCVEKGPDGDVVCLGCLPFVES</sequence>
<proteinExistence type="predicted"/>
<protein>
    <submittedName>
        <fullName evidence="2">Uncharacterized protein</fullName>
    </submittedName>
</protein>
<reference evidence="2 3" key="1">
    <citation type="journal article" date="2011" name="Nat. Biotechnol.">
        <title>Comparative genomic analysis of the thermophilic biomass-degrading fungi Myceliophthora thermophila and Thielavia terrestris.</title>
        <authorList>
            <person name="Berka R.M."/>
            <person name="Grigoriev I.V."/>
            <person name="Otillar R."/>
            <person name="Salamov A."/>
            <person name="Grimwood J."/>
            <person name="Reid I."/>
            <person name="Ishmael N."/>
            <person name="John T."/>
            <person name="Darmond C."/>
            <person name="Moisan M.-C."/>
            <person name="Henrissat B."/>
            <person name="Coutinho P.M."/>
            <person name="Lombard V."/>
            <person name="Natvig D.O."/>
            <person name="Lindquist E."/>
            <person name="Schmutz J."/>
            <person name="Lucas S."/>
            <person name="Harris P."/>
            <person name="Powlowski J."/>
            <person name="Bellemare A."/>
            <person name="Taylor D."/>
            <person name="Butler G."/>
            <person name="de Vries R.P."/>
            <person name="Allijn I.E."/>
            <person name="van den Brink J."/>
            <person name="Ushinsky S."/>
            <person name="Storms R."/>
            <person name="Powell A.J."/>
            <person name="Paulsen I.T."/>
            <person name="Elbourne L.D.H."/>
            <person name="Baker S.E."/>
            <person name="Magnuson J."/>
            <person name="LaBoissiere S."/>
            <person name="Clutterbuck A.J."/>
            <person name="Martinez D."/>
            <person name="Wogulis M."/>
            <person name="de Leon A.L."/>
            <person name="Rey M.W."/>
            <person name="Tsang A."/>
        </authorList>
    </citation>
    <scope>NUCLEOTIDE SEQUENCE [LARGE SCALE GENOMIC DNA]</scope>
    <source>
        <strain evidence="3">ATCC 38088 / NRRL 8126</strain>
    </source>
</reference>
<keyword evidence="3" id="KW-1185">Reference proteome</keyword>